<dbReference type="Pfam" id="PF00723">
    <property type="entry name" value="Glyco_hydro_15"/>
    <property type="match status" value="1"/>
</dbReference>
<gene>
    <name evidence="3" type="ORF">MSTO_23310</name>
</gene>
<dbReference type="SUPFAM" id="SSF48208">
    <property type="entry name" value="Six-hairpin glycosidases"/>
    <property type="match status" value="1"/>
</dbReference>
<proteinExistence type="predicted"/>
<dbReference type="GO" id="GO:0015927">
    <property type="term" value="F:trehalase activity"/>
    <property type="evidence" value="ECO:0007669"/>
    <property type="project" value="TreeGrafter"/>
</dbReference>
<dbReference type="Pfam" id="PF19291">
    <property type="entry name" value="TREH_N"/>
    <property type="match status" value="1"/>
</dbReference>
<evidence type="ECO:0000313" key="4">
    <source>
        <dbReference type="Proteomes" id="UP000467130"/>
    </source>
</evidence>
<sequence>MRLIHELVGTPPPMAPIPRPGAGRFAADDFPPHVLRQYALLADGERGVVVGPRGDYCWMCLPRWHNGAVFNSLLGGPGVYAVAPERTRFVWGGHYEPRSLIWVSRWVTGCGIVECREALAMPADTHTAVLLRRIHAVDGRPRVHITLDVRADFGNSEMAVQKCGQNDEIPLWTGRSGPCRFRWTGADGAGVGQGGALHAVLDVVPGRDHDLVLELSDHELQPRAVRATDTWAATESFWEQAVPEFSDSLADFDAQVAYAVLRGLTSADGGMVAAATTSLPERAEQDRNYDYRYCWIRDQCFAGQAVAAAGAYPLLDDAVRFVSERILADGPELKPAYSVDGIPPPREHDLGLPGYPGGVARTGNWVSDQFQLDVQGEALLLLAEAALLERLDATHWRVVETLVHTIEQRWGETDSGIWELDDQRWAHSRLMCAAGLRAIGAVAPPRLGAAWQHLADRLIADADSDCLHPSGRWQRAQGDPRIDAALLLPAIRAAIPASDTRTVATLEAVRAELTEQGFVYRFRPDDRPLGNAEGAFLLCGFLMALAEHQQGNEIEAVGFFERSRTACGPPGLFAEEFDVGQHQLRGNLPQAFVHALLLETAHRLAGRGS</sequence>
<dbReference type="Proteomes" id="UP000467130">
    <property type="component" value="Chromosome"/>
</dbReference>
<organism evidence="3 4">
    <name type="scientific">Mycobacterium stomatepiae</name>
    <dbReference type="NCBI Taxonomy" id="470076"/>
    <lineage>
        <taxon>Bacteria</taxon>
        <taxon>Bacillati</taxon>
        <taxon>Actinomycetota</taxon>
        <taxon>Actinomycetes</taxon>
        <taxon>Mycobacteriales</taxon>
        <taxon>Mycobacteriaceae</taxon>
        <taxon>Mycobacterium</taxon>
        <taxon>Mycobacterium simiae complex</taxon>
    </lineage>
</organism>
<dbReference type="EMBL" id="AP022587">
    <property type="protein sequence ID" value="BBY22126.1"/>
    <property type="molecule type" value="Genomic_DNA"/>
</dbReference>
<keyword evidence="4" id="KW-1185">Reference proteome</keyword>
<dbReference type="KEGG" id="msto:MSTO_23310"/>
<dbReference type="InterPro" id="IPR011613">
    <property type="entry name" value="GH15-like"/>
</dbReference>
<accession>A0A7I7Q7W5</accession>
<dbReference type="PANTHER" id="PTHR31616">
    <property type="entry name" value="TREHALASE"/>
    <property type="match status" value="1"/>
</dbReference>
<feature type="domain" description="Trehalase-like N-terminal" evidence="2">
    <location>
        <begin position="36"/>
        <end position="238"/>
    </location>
</feature>
<dbReference type="GO" id="GO:0005993">
    <property type="term" value="P:trehalose catabolic process"/>
    <property type="evidence" value="ECO:0007669"/>
    <property type="project" value="TreeGrafter"/>
</dbReference>
<keyword evidence="3" id="KW-0378">Hydrolase</keyword>
<reference evidence="3 4" key="1">
    <citation type="journal article" date="2019" name="Emerg. Microbes Infect.">
        <title>Comprehensive subspecies identification of 175 nontuberculous mycobacteria species based on 7547 genomic profiles.</title>
        <authorList>
            <person name="Matsumoto Y."/>
            <person name="Kinjo T."/>
            <person name="Motooka D."/>
            <person name="Nabeya D."/>
            <person name="Jung N."/>
            <person name="Uechi K."/>
            <person name="Horii T."/>
            <person name="Iida T."/>
            <person name="Fujita J."/>
            <person name="Nakamura S."/>
        </authorList>
    </citation>
    <scope>NUCLEOTIDE SEQUENCE [LARGE SCALE GENOMIC DNA]</scope>
    <source>
        <strain evidence="3 4">JCM 17783</strain>
    </source>
</reference>
<name>A0A7I7Q7W5_9MYCO</name>
<dbReference type="Gene3D" id="1.50.10.10">
    <property type="match status" value="1"/>
</dbReference>
<protein>
    <submittedName>
        <fullName evidence="3">Glycoside hydrolase</fullName>
    </submittedName>
</protein>
<dbReference type="InterPro" id="IPR012341">
    <property type="entry name" value="6hp_glycosidase-like_sf"/>
</dbReference>
<evidence type="ECO:0000259" key="2">
    <source>
        <dbReference type="Pfam" id="PF19291"/>
    </source>
</evidence>
<evidence type="ECO:0000259" key="1">
    <source>
        <dbReference type="Pfam" id="PF00723"/>
    </source>
</evidence>
<feature type="domain" description="GH15-like" evidence="1">
    <location>
        <begin position="267"/>
        <end position="601"/>
    </location>
</feature>
<evidence type="ECO:0000313" key="3">
    <source>
        <dbReference type="EMBL" id="BBY22126.1"/>
    </source>
</evidence>
<dbReference type="PANTHER" id="PTHR31616:SF10">
    <property type="entry name" value="TREHALASE"/>
    <property type="match status" value="1"/>
</dbReference>
<dbReference type="InterPro" id="IPR008928">
    <property type="entry name" value="6-hairpin_glycosidase_sf"/>
</dbReference>
<dbReference type="AlphaFoldDB" id="A0A7I7Q7W5"/>
<dbReference type="InterPro" id="IPR045582">
    <property type="entry name" value="Trehalase-like_N"/>
</dbReference>